<evidence type="ECO:0000313" key="2">
    <source>
        <dbReference type="EMBL" id="KAF2764399.1"/>
    </source>
</evidence>
<name>A0A6G1KVW0_9PEZI</name>
<evidence type="ECO:0000313" key="3">
    <source>
        <dbReference type="Proteomes" id="UP000799436"/>
    </source>
</evidence>
<evidence type="ECO:0008006" key="4">
    <source>
        <dbReference type="Google" id="ProtNLM"/>
    </source>
</evidence>
<feature type="signal peptide" evidence="1">
    <location>
        <begin position="1"/>
        <end position="20"/>
    </location>
</feature>
<keyword evidence="3" id="KW-1185">Reference proteome</keyword>
<dbReference type="AlphaFoldDB" id="A0A6G1KVW0"/>
<dbReference type="Proteomes" id="UP000799436">
    <property type="component" value="Unassembled WGS sequence"/>
</dbReference>
<reference evidence="2" key="1">
    <citation type="journal article" date="2020" name="Stud. Mycol.">
        <title>101 Dothideomycetes genomes: a test case for predicting lifestyles and emergence of pathogens.</title>
        <authorList>
            <person name="Haridas S."/>
            <person name="Albert R."/>
            <person name="Binder M."/>
            <person name="Bloem J."/>
            <person name="Labutti K."/>
            <person name="Salamov A."/>
            <person name="Andreopoulos B."/>
            <person name="Baker S."/>
            <person name="Barry K."/>
            <person name="Bills G."/>
            <person name="Bluhm B."/>
            <person name="Cannon C."/>
            <person name="Castanera R."/>
            <person name="Culley D."/>
            <person name="Daum C."/>
            <person name="Ezra D."/>
            <person name="Gonzalez J."/>
            <person name="Henrissat B."/>
            <person name="Kuo A."/>
            <person name="Liang C."/>
            <person name="Lipzen A."/>
            <person name="Lutzoni F."/>
            <person name="Magnuson J."/>
            <person name="Mondo S."/>
            <person name="Nolan M."/>
            <person name="Ohm R."/>
            <person name="Pangilinan J."/>
            <person name="Park H.-J."/>
            <person name="Ramirez L."/>
            <person name="Alfaro M."/>
            <person name="Sun H."/>
            <person name="Tritt A."/>
            <person name="Yoshinaga Y."/>
            <person name="Zwiers L.-H."/>
            <person name="Turgeon B."/>
            <person name="Goodwin S."/>
            <person name="Spatafora J."/>
            <person name="Crous P."/>
            <person name="Grigoriev I."/>
        </authorList>
    </citation>
    <scope>NUCLEOTIDE SEQUENCE</scope>
    <source>
        <strain evidence="2">CBS 116005</strain>
    </source>
</reference>
<evidence type="ECO:0000256" key="1">
    <source>
        <dbReference type="SAM" id="SignalP"/>
    </source>
</evidence>
<keyword evidence="1" id="KW-0732">Signal</keyword>
<dbReference type="OrthoDB" id="5355510at2759"/>
<gene>
    <name evidence="2" type="ORF">EJ03DRAFT_28332</name>
</gene>
<sequence length="79" mass="9324">MPRKLLALVIIQSHLSCALLERTGECDCTKRGCLYKHEMADRATLRETGTYSTPRWWSDKQTFPTYLLSIRIFCRREEK</sequence>
<feature type="chain" id="PRO_5026156983" description="C3H1-type domain-containing protein" evidence="1">
    <location>
        <begin position="21"/>
        <end position="79"/>
    </location>
</feature>
<protein>
    <recommendedName>
        <fullName evidence="4">C3H1-type domain-containing protein</fullName>
    </recommendedName>
</protein>
<accession>A0A6G1KVW0</accession>
<proteinExistence type="predicted"/>
<organism evidence="2 3">
    <name type="scientific">Teratosphaeria nubilosa</name>
    <dbReference type="NCBI Taxonomy" id="161662"/>
    <lineage>
        <taxon>Eukaryota</taxon>
        <taxon>Fungi</taxon>
        <taxon>Dikarya</taxon>
        <taxon>Ascomycota</taxon>
        <taxon>Pezizomycotina</taxon>
        <taxon>Dothideomycetes</taxon>
        <taxon>Dothideomycetidae</taxon>
        <taxon>Mycosphaerellales</taxon>
        <taxon>Teratosphaeriaceae</taxon>
        <taxon>Teratosphaeria</taxon>
    </lineage>
</organism>
<dbReference type="EMBL" id="ML995925">
    <property type="protein sequence ID" value="KAF2764399.1"/>
    <property type="molecule type" value="Genomic_DNA"/>
</dbReference>